<dbReference type="Proteomes" id="UP000001745">
    <property type="component" value="Unassembled WGS sequence"/>
</dbReference>
<evidence type="ECO:0000313" key="8">
    <source>
        <dbReference type="Proteomes" id="UP000001745"/>
    </source>
</evidence>
<dbReference type="Gene3D" id="4.10.240.10">
    <property type="entry name" value="Zn(2)-C6 fungal-type DNA-binding domain"/>
    <property type="match status" value="1"/>
</dbReference>
<dbReference type="EMBL" id="EQ962652">
    <property type="protein sequence ID" value="EED24024.1"/>
    <property type="molecule type" value="Genomic_DNA"/>
</dbReference>
<dbReference type="PhylomeDB" id="B8LVK5"/>
<dbReference type="InParanoid" id="B8LVK5"/>
<evidence type="ECO:0000256" key="1">
    <source>
        <dbReference type="ARBA" id="ARBA00023015"/>
    </source>
</evidence>
<keyword evidence="4" id="KW-0539">Nucleus</keyword>
<dbReference type="InterPro" id="IPR036864">
    <property type="entry name" value="Zn2-C6_fun-type_DNA-bd_sf"/>
</dbReference>
<reference evidence="8" key="1">
    <citation type="journal article" date="2015" name="Genome Announc.">
        <title>Genome sequence of the AIDS-associated pathogen Penicillium marneffei (ATCC18224) and its near taxonomic relative Talaromyces stipitatus (ATCC10500).</title>
        <authorList>
            <person name="Nierman W.C."/>
            <person name="Fedorova-Abrams N.D."/>
            <person name="Andrianopoulos A."/>
        </authorList>
    </citation>
    <scope>NUCLEOTIDE SEQUENCE [LARGE SCALE GENOMIC DNA]</scope>
    <source>
        <strain evidence="8">ATCC 10500 / CBS 375.48 / QM 6759 / NRRL 1006</strain>
    </source>
</reference>
<gene>
    <name evidence="7" type="ORF">TSTA_074090</name>
</gene>
<dbReference type="PANTHER" id="PTHR37540:SF5">
    <property type="entry name" value="TRANSCRIPTION FACTOR DOMAIN-CONTAINING PROTEIN"/>
    <property type="match status" value="1"/>
</dbReference>
<keyword evidence="2" id="KW-0238">DNA-binding</keyword>
<dbReference type="SMART" id="SM00066">
    <property type="entry name" value="GAL4"/>
    <property type="match status" value="1"/>
</dbReference>
<dbReference type="HOGENOM" id="CLU_591962_0_0_1"/>
<proteinExistence type="predicted"/>
<dbReference type="PANTHER" id="PTHR37540">
    <property type="entry name" value="TRANSCRIPTION FACTOR (ACR-2), PUTATIVE-RELATED-RELATED"/>
    <property type="match status" value="1"/>
</dbReference>
<evidence type="ECO:0000256" key="2">
    <source>
        <dbReference type="ARBA" id="ARBA00023125"/>
    </source>
</evidence>
<accession>B8LVK5</accession>
<feature type="coiled-coil region" evidence="5">
    <location>
        <begin position="40"/>
        <end position="67"/>
    </location>
</feature>
<evidence type="ECO:0000256" key="4">
    <source>
        <dbReference type="ARBA" id="ARBA00023242"/>
    </source>
</evidence>
<protein>
    <recommendedName>
        <fullName evidence="6">Zn(2)-C6 fungal-type domain-containing protein</fullName>
    </recommendedName>
</protein>
<keyword evidence="1" id="KW-0805">Transcription regulation</keyword>
<dbReference type="CDD" id="cd00067">
    <property type="entry name" value="GAL4"/>
    <property type="match status" value="1"/>
</dbReference>
<name>B8LVK5_TALSN</name>
<dbReference type="GeneID" id="8106027"/>
<evidence type="ECO:0000256" key="3">
    <source>
        <dbReference type="ARBA" id="ARBA00023163"/>
    </source>
</evidence>
<feature type="domain" description="Zn(2)-C6 fungal-type" evidence="6">
    <location>
        <begin position="7"/>
        <end position="37"/>
    </location>
</feature>
<dbReference type="STRING" id="441959.B8LVK5"/>
<dbReference type="Pfam" id="PF00172">
    <property type="entry name" value="Zn_clus"/>
    <property type="match status" value="1"/>
</dbReference>
<dbReference type="OrthoDB" id="4223089at2759"/>
<evidence type="ECO:0000313" key="7">
    <source>
        <dbReference type="EMBL" id="EED24024.1"/>
    </source>
</evidence>
<keyword evidence="5" id="KW-0175">Coiled coil</keyword>
<dbReference type="VEuPathDB" id="FungiDB:TSTA_074090"/>
<dbReference type="AlphaFoldDB" id="B8LVK5"/>
<evidence type="ECO:0000259" key="6">
    <source>
        <dbReference type="PROSITE" id="PS50048"/>
    </source>
</evidence>
<dbReference type="GO" id="GO:0000981">
    <property type="term" value="F:DNA-binding transcription factor activity, RNA polymerase II-specific"/>
    <property type="evidence" value="ECO:0007669"/>
    <property type="project" value="InterPro"/>
</dbReference>
<dbReference type="GO" id="GO:0003677">
    <property type="term" value="F:DNA binding"/>
    <property type="evidence" value="ECO:0007669"/>
    <property type="project" value="UniProtKB-KW"/>
</dbReference>
<keyword evidence="3" id="KW-0804">Transcription</keyword>
<dbReference type="eggNOG" id="ENOG502RVSW">
    <property type="taxonomic scope" value="Eukaryota"/>
</dbReference>
<sequence>MLQAAQACHACRDRKKRCDKALPECSECRRRDVQCQYSQKVEERGMVESLEQKLMSLERSMRVTERGTVNTDKQQHLPVFQLERDIQYQVSYPVSKRWYFPMLLHYRFHSMVPTIKNLSPESAAYKLRTSWVTGYLNNPAMFHGILYAASANLDLINGEHDNPVTSFHRAEAIRLVQETISVLQSYDDLPLAVLAATWALAHVARLNGSTSEAHLHEVGLAQMIRLKGLDPDVGFGGALSFLIMLSDIWNAVINEEDATLEFVNERQSPYIAQPRRSLLSNALQYAPAGELLSKDIMLLLHMVDDSQDKCYTNDMTVAEEPSYTSVPVSTQNQPPNDHEYIITPLLQAESLASHQREDYISECCCLAAIIYYQVLSTNTPFLSPKNESIANQLFISLQHSDMEVWMEKAPELHIWACYVGAFASVNRGQRVSFLARSKTSVAVLSPDRILRFQDGVGHLLCLSRSLRQ</sequence>
<evidence type="ECO:0000256" key="5">
    <source>
        <dbReference type="SAM" id="Coils"/>
    </source>
</evidence>
<dbReference type="PROSITE" id="PS00463">
    <property type="entry name" value="ZN2_CY6_FUNGAL_1"/>
    <property type="match status" value="1"/>
</dbReference>
<dbReference type="OMA" id="IICIRSE"/>
<dbReference type="RefSeq" id="XP_002341411.1">
    <property type="nucleotide sequence ID" value="XM_002341370.1"/>
</dbReference>
<dbReference type="InterPro" id="IPR001138">
    <property type="entry name" value="Zn2Cys6_DnaBD"/>
</dbReference>
<dbReference type="PROSITE" id="PS50048">
    <property type="entry name" value="ZN2_CY6_FUNGAL_2"/>
    <property type="match status" value="1"/>
</dbReference>
<dbReference type="GO" id="GO:0008270">
    <property type="term" value="F:zinc ion binding"/>
    <property type="evidence" value="ECO:0007669"/>
    <property type="project" value="InterPro"/>
</dbReference>
<organism evidence="7 8">
    <name type="scientific">Talaromyces stipitatus (strain ATCC 10500 / CBS 375.48 / QM 6759 / NRRL 1006)</name>
    <name type="common">Penicillium stipitatum</name>
    <dbReference type="NCBI Taxonomy" id="441959"/>
    <lineage>
        <taxon>Eukaryota</taxon>
        <taxon>Fungi</taxon>
        <taxon>Dikarya</taxon>
        <taxon>Ascomycota</taxon>
        <taxon>Pezizomycotina</taxon>
        <taxon>Eurotiomycetes</taxon>
        <taxon>Eurotiomycetidae</taxon>
        <taxon>Eurotiales</taxon>
        <taxon>Trichocomaceae</taxon>
        <taxon>Talaromyces</taxon>
        <taxon>Talaromyces sect. Talaromyces</taxon>
    </lineage>
</organism>
<dbReference type="SUPFAM" id="SSF57701">
    <property type="entry name" value="Zn2/Cys6 DNA-binding domain"/>
    <property type="match status" value="1"/>
</dbReference>
<keyword evidence="8" id="KW-1185">Reference proteome</keyword>